<reference evidence="2 3" key="1">
    <citation type="submission" date="2019-12" db="EMBL/GenBank/DDBJ databases">
        <title>Comparative genomics gives insights into the taxonomy of the Azoarcus-Aromatoleum group and reveals separate origins of nif in the plant-associated Azoarcus and non-plant-associated Aromatoleum sub-groups.</title>
        <authorList>
            <person name="Lafos M."/>
            <person name="Maluk M."/>
            <person name="Batista M."/>
            <person name="Junghare M."/>
            <person name="Carmona M."/>
            <person name="Faoro H."/>
            <person name="Cruz L.M."/>
            <person name="Battistoni F."/>
            <person name="De Souza E."/>
            <person name="Pedrosa F."/>
            <person name="Chen W.-M."/>
            <person name="Poole P.S."/>
            <person name="Dixon R.A."/>
            <person name="James E.K."/>
        </authorList>
    </citation>
    <scope>NUCLEOTIDE SEQUENCE [LARGE SCALE GENOMIC DNA]</scope>
    <source>
        <strain evidence="2 3">22Lin</strain>
    </source>
</reference>
<proteinExistence type="predicted"/>
<protein>
    <submittedName>
        <fullName evidence="2">Uncharacterized protein</fullName>
    </submittedName>
</protein>
<evidence type="ECO:0000256" key="1">
    <source>
        <dbReference type="SAM" id="SignalP"/>
    </source>
</evidence>
<evidence type="ECO:0000313" key="3">
    <source>
        <dbReference type="Proteomes" id="UP000648984"/>
    </source>
</evidence>
<accession>A0ABX1Q4U7</accession>
<name>A0ABX1Q4U7_9RHOO</name>
<sequence>MKRTSWITAPLCATAALFIALHGTTVGAADSDDLTAEGVKLRGDGSVDDSQPMGAAPVQTVETVTNPDGTTTVTRVRTLSATGAAPTRNRSMEMTFGTDGGLLEQSRTDIRTNADGVVVRERSSSLELIDGVPVRTRSDIRRNDAGEVIRSLERVKTVDRPASSSIERAERIEKRERPEKLERIEKVERLERIERPEKVERLEKIERRERG</sequence>
<keyword evidence="1" id="KW-0732">Signal</keyword>
<feature type="signal peptide" evidence="1">
    <location>
        <begin position="1"/>
        <end position="28"/>
    </location>
</feature>
<comment type="caution">
    <text evidence="2">The sequence shown here is derived from an EMBL/GenBank/DDBJ whole genome shotgun (WGS) entry which is preliminary data.</text>
</comment>
<dbReference type="EMBL" id="WTVQ01000002">
    <property type="protein sequence ID" value="NMG73388.1"/>
    <property type="molecule type" value="Genomic_DNA"/>
</dbReference>
<keyword evidence="3" id="KW-1185">Reference proteome</keyword>
<organism evidence="2 3">
    <name type="scientific">Aromatoleum diolicum</name>
    <dbReference type="NCBI Taxonomy" id="75796"/>
    <lineage>
        <taxon>Bacteria</taxon>
        <taxon>Pseudomonadati</taxon>
        <taxon>Pseudomonadota</taxon>
        <taxon>Betaproteobacteria</taxon>
        <taxon>Rhodocyclales</taxon>
        <taxon>Rhodocyclaceae</taxon>
        <taxon>Aromatoleum</taxon>
    </lineage>
</organism>
<evidence type="ECO:0000313" key="2">
    <source>
        <dbReference type="EMBL" id="NMG73388.1"/>
    </source>
</evidence>
<gene>
    <name evidence="2" type="ORF">GPA25_01315</name>
</gene>
<dbReference type="RefSeq" id="WP_169258547.1">
    <property type="nucleotide sequence ID" value="NZ_WTVQ01000002.1"/>
</dbReference>
<feature type="chain" id="PRO_5045971706" evidence="1">
    <location>
        <begin position="29"/>
        <end position="211"/>
    </location>
</feature>
<dbReference type="Proteomes" id="UP000648984">
    <property type="component" value="Unassembled WGS sequence"/>
</dbReference>